<evidence type="ECO:0000313" key="2">
    <source>
        <dbReference type="EMBL" id="KAA3481546.1"/>
    </source>
</evidence>
<dbReference type="OrthoDB" id="998229at2759"/>
<sequence>MYQDLKELYWWQGLKRDMMNFVAKCLTCQQVKAEHQFPSRTLQPIKIPQWKWERITMDFVSGLPLNSTKKDSVWVIVDRITKATHFISGVPISIISYQDPRFILMFWKKLHEALGTKLNFNTTFHPKTDGQSERTIQILEDMLRSCVIDF</sequence>
<keyword evidence="3" id="KW-1185">Reference proteome</keyword>
<dbReference type="GO" id="GO:0008233">
    <property type="term" value="F:peptidase activity"/>
    <property type="evidence" value="ECO:0007669"/>
    <property type="project" value="UniProtKB-KW"/>
</dbReference>
<dbReference type="Gene3D" id="1.10.340.70">
    <property type="match status" value="1"/>
</dbReference>
<dbReference type="GO" id="GO:0003676">
    <property type="term" value="F:nucleic acid binding"/>
    <property type="evidence" value="ECO:0007669"/>
    <property type="project" value="InterPro"/>
</dbReference>
<feature type="domain" description="Integrase zinc-binding" evidence="1">
    <location>
        <begin position="1"/>
        <end position="33"/>
    </location>
</feature>
<dbReference type="PANTHER" id="PTHR35046">
    <property type="entry name" value="ZINC KNUCKLE (CCHC-TYPE) FAMILY PROTEIN"/>
    <property type="match status" value="1"/>
</dbReference>
<dbReference type="Pfam" id="PF17921">
    <property type="entry name" value="Integrase_H2C2"/>
    <property type="match status" value="1"/>
</dbReference>
<dbReference type="GO" id="GO:0006508">
    <property type="term" value="P:proteolysis"/>
    <property type="evidence" value="ECO:0007669"/>
    <property type="project" value="UniProtKB-KW"/>
</dbReference>
<dbReference type="Proteomes" id="UP000325315">
    <property type="component" value="Unassembled WGS sequence"/>
</dbReference>
<keyword evidence="2" id="KW-0378">Hydrolase</keyword>
<dbReference type="PANTHER" id="PTHR35046:SF9">
    <property type="entry name" value="RNA-DIRECTED DNA POLYMERASE"/>
    <property type="match status" value="1"/>
</dbReference>
<dbReference type="InterPro" id="IPR012337">
    <property type="entry name" value="RNaseH-like_sf"/>
</dbReference>
<protein>
    <submittedName>
        <fullName evidence="2">Gag protease polyprotein</fullName>
    </submittedName>
</protein>
<evidence type="ECO:0000313" key="3">
    <source>
        <dbReference type="Proteomes" id="UP000325315"/>
    </source>
</evidence>
<keyword evidence="2" id="KW-0645">Protease</keyword>
<proteinExistence type="predicted"/>
<dbReference type="Gene3D" id="3.30.420.10">
    <property type="entry name" value="Ribonuclease H-like superfamily/Ribonuclease H"/>
    <property type="match status" value="1"/>
</dbReference>
<dbReference type="AlphaFoldDB" id="A0A5B6WK54"/>
<comment type="caution">
    <text evidence="2">The sequence shown here is derived from an EMBL/GenBank/DDBJ whole genome shotgun (WGS) entry which is preliminary data.</text>
</comment>
<reference evidence="2" key="1">
    <citation type="submission" date="2019-08" db="EMBL/GenBank/DDBJ databases">
        <authorList>
            <person name="Liu F."/>
        </authorList>
    </citation>
    <scope>NUCLEOTIDE SEQUENCE [LARGE SCALE GENOMIC DNA]</scope>
    <source>
        <strain evidence="2">PA1801</strain>
        <tissue evidence="2">Leaf</tissue>
    </source>
</reference>
<name>A0A5B6WK54_9ROSI</name>
<accession>A0A5B6WK54</accession>
<dbReference type="SUPFAM" id="SSF53098">
    <property type="entry name" value="Ribonuclease H-like"/>
    <property type="match status" value="1"/>
</dbReference>
<dbReference type="InterPro" id="IPR036397">
    <property type="entry name" value="RNaseH_sf"/>
</dbReference>
<organism evidence="2 3">
    <name type="scientific">Gossypium australe</name>
    <dbReference type="NCBI Taxonomy" id="47621"/>
    <lineage>
        <taxon>Eukaryota</taxon>
        <taxon>Viridiplantae</taxon>
        <taxon>Streptophyta</taxon>
        <taxon>Embryophyta</taxon>
        <taxon>Tracheophyta</taxon>
        <taxon>Spermatophyta</taxon>
        <taxon>Magnoliopsida</taxon>
        <taxon>eudicotyledons</taxon>
        <taxon>Gunneridae</taxon>
        <taxon>Pentapetalae</taxon>
        <taxon>rosids</taxon>
        <taxon>malvids</taxon>
        <taxon>Malvales</taxon>
        <taxon>Malvaceae</taxon>
        <taxon>Malvoideae</taxon>
        <taxon>Gossypium</taxon>
    </lineage>
</organism>
<evidence type="ECO:0000259" key="1">
    <source>
        <dbReference type="Pfam" id="PF17921"/>
    </source>
</evidence>
<gene>
    <name evidence="2" type="ORF">EPI10_021905</name>
</gene>
<dbReference type="EMBL" id="SMMG02000003">
    <property type="protein sequence ID" value="KAA3481546.1"/>
    <property type="molecule type" value="Genomic_DNA"/>
</dbReference>
<dbReference type="InterPro" id="IPR041588">
    <property type="entry name" value="Integrase_H2C2"/>
</dbReference>